<dbReference type="GO" id="GO:0006353">
    <property type="term" value="P:DNA-templated transcription termination"/>
    <property type="evidence" value="ECO:0007669"/>
    <property type="project" value="UniProtKB-UniRule"/>
</dbReference>
<evidence type="ECO:0000313" key="9">
    <source>
        <dbReference type="EMBL" id="EES51447.1"/>
    </source>
</evidence>
<evidence type="ECO:0000313" key="10">
    <source>
        <dbReference type="Proteomes" id="UP000009374"/>
    </source>
</evidence>
<proteinExistence type="inferred from homology"/>
<evidence type="ECO:0000256" key="7">
    <source>
        <dbReference type="SAM" id="MobiDB-lite"/>
    </source>
</evidence>
<dbReference type="AlphaFoldDB" id="C6I119"/>
<dbReference type="PANTHER" id="PTHR11078">
    <property type="entry name" value="N UTILIZATION SUBSTANCE PROTEIN B-RELATED"/>
    <property type="match status" value="1"/>
</dbReference>
<keyword evidence="3 6" id="KW-0694">RNA-binding</keyword>
<organism evidence="9 10">
    <name type="scientific">Leptospirillum ferrodiazotrophum</name>
    <dbReference type="NCBI Taxonomy" id="412449"/>
    <lineage>
        <taxon>Bacteria</taxon>
        <taxon>Pseudomonadati</taxon>
        <taxon>Nitrospirota</taxon>
        <taxon>Nitrospiria</taxon>
        <taxon>Nitrospirales</taxon>
        <taxon>Nitrospiraceae</taxon>
        <taxon>Leptospirillum</taxon>
    </lineage>
</organism>
<comment type="function">
    <text evidence="6">Involved in transcription antitermination. Required for transcription of ribosomal RNA (rRNA) genes. Binds specifically to the boxA antiterminator sequence of the ribosomal RNA (rrn) operons.</text>
</comment>
<accession>C6I119</accession>
<keyword evidence="5 6" id="KW-0804">Transcription</keyword>
<dbReference type="InterPro" id="IPR035926">
    <property type="entry name" value="NusB-like_sf"/>
</dbReference>
<dbReference type="PANTHER" id="PTHR11078:SF3">
    <property type="entry name" value="ANTITERMINATION NUSB DOMAIN-CONTAINING PROTEIN"/>
    <property type="match status" value="1"/>
</dbReference>
<keyword evidence="2 6" id="KW-0889">Transcription antitermination</keyword>
<dbReference type="Gene3D" id="1.10.940.10">
    <property type="entry name" value="NusB-like"/>
    <property type="match status" value="1"/>
</dbReference>
<comment type="similarity">
    <text evidence="1 6">Belongs to the NusB family.</text>
</comment>
<dbReference type="EMBL" id="GG693890">
    <property type="protein sequence ID" value="EES51447.1"/>
    <property type="molecule type" value="Genomic_DNA"/>
</dbReference>
<dbReference type="InterPro" id="IPR011605">
    <property type="entry name" value="NusB_fam"/>
</dbReference>
<evidence type="ECO:0000256" key="1">
    <source>
        <dbReference type="ARBA" id="ARBA00005952"/>
    </source>
</evidence>
<dbReference type="NCBIfam" id="TIGR01951">
    <property type="entry name" value="nusB"/>
    <property type="match status" value="1"/>
</dbReference>
<gene>
    <name evidence="6" type="primary">nusB</name>
    <name evidence="9" type="ORF">UBAL3_96150012</name>
</gene>
<evidence type="ECO:0000256" key="3">
    <source>
        <dbReference type="ARBA" id="ARBA00022884"/>
    </source>
</evidence>
<feature type="domain" description="NusB/RsmB/TIM44" evidence="8">
    <location>
        <begin position="49"/>
        <end position="141"/>
    </location>
</feature>
<evidence type="ECO:0000259" key="8">
    <source>
        <dbReference type="Pfam" id="PF01029"/>
    </source>
</evidence>
<dbReference type="GO" id="GO:0031564">
    <property type="term" value="P:transcription antitermination"/>
    <property type="evidence" value="ECO:0007669"/>
    <property type="project" value="UniProtKB-KW"/>
</dbReference>
<keyword evidence="4 6" id="KW-0805">Transcription regulation</keyword>
<dbReference type="Proteomes" id="UP000009374">
    <property type="component" value="Unassembled WGS sequence"/>
</dbReference>
<evidence type="ECO:0000256" key="2">
    <source>
        <dbReference type="ARBA" id="ARBA00022814"/>
    </source>
</evidence>
<name>C6I119_9BACT</name>
<feature type="region of interest" description="Disordered" evidence="7">
    <location>
        <begin position="145"/>
        <end position="180"/>
    </location>
</feature>
<dbReference type="GO" id="GO:0005829">
    <property type="term" value="C:cytosol"/>
    <property type="evidence" value="ECO:0007669"/>
    <property type="project" value="TreeGrafter"/>
</dbReference>
<dbReference type="Pfam" id="PF01029">
    <property type="entry name" value="NusB"/>
    <property type="match status" value="1"/>
</dbReference>
<dbReference type="HAMAP" id="MF_00073">
    <property type="entry name" value="NusB"/>
    <property type="match status" value="1"/>
</dbReference>
<evidence type="ECO:0000256" key="4">
    <source>
        <dbReference type="ARBA" id="ARBA00023015"/>
    </source>
</evidence>
<sequence length="180" mass="20137">MTSGRETLPSSRRRALSAARGKVLQRLFAEEYESRPSPDPLLKDLIGWEGEDPMANAYADRLYAEILFRKPEIDAVIEELARGWSLPRLTRVDRNILRIGLCEILFDPAMPFRVSVHEALDLAHRFSDPEAVSFLNGILHEAGVRHAPEKGPYDPAPPRTGASAKRSRSARSTPKKEALP</sequence>
<dbReference type="SUPFAM" id="SSF48013">
    <property type="entry name" value="NusB-like"/>
    <property type="match status" value="1"/>
</dbReference>
<protein>
    <recommendedName>
        <fullName evidence="6">Transcription antitermination protein NusB</fullName>
    </recommendedName>
    <alternativeName>
        <fullName evidence="6">Antitermination factor NusB</fullName>
    </alternativeName>
</protein>
<keyword evidence="10" id="KW-1185">Reference proteome</keyword>
<evidence type="ECO:0000256" key="5">
    <source>
        <dbReference type="ARBA" id="ARBA00023163"/>
    </source>
</evidence>
<dbReference type="InterPro" id="IPR006027">
    <property type="entry name" value="NusB_RsmB_TIM44"/>
</dbReference>
<dbReference type="GO" id="GO:0003723">
    <property type="term" value="F:RNA binding"/>
    <property type="evidence" value="ECO:0007669"/>
    <property type="project" value="UniProtKB-UniRule"/>
</dbReference>
<evidence type="ECO:0000256" key="6">
    <source>
        <dbReference type="HAMAP-Rule" id="MF_00073"/>
    </source>
</evidence>
<reference evidence="9 10" key="1">
    <citation type="journal article" date="2009" name="Appl. Environ. Microbiol.">
        <title>Community genomic and proteomic analyses of chemoautotrophic iron-oxidizing "Leptospirillum rubarum" (Group II) and "Leptospirillum ferrodiazotrophum" (Group III) bacteria in acid mine drainage biofilms.</title>
        <authorList>
            <person name="Goltsman D.S."/>
            <person name="Denef V.J."/>
            <person name="Singer S.W."/>
            <person name="VerBerkmoes N.C."/>
            <person name="Lefsrud M."/>
            <person name="Mueller R.S."/>
            <person name="Dick G.J."/>
            <person name="Sun C.L."/>
            <person name="Wheeler K.E."/>
            <person name="Zemla A."/>
            <person name="Baker B.J."/>
            <person name="Hauser L."/>
            <person name="Land M."/>
            <person name="Shah M.B."/>
            <person name="Thelen M.P."/>
            <person name="Hettich R.L."/>
            <person name="Banfield J.F."/>
        </authorList>
    </citation>
    <scope>NUCLEOTIDE SEQUENCE [LARGE SCALE GENOMIC DNA]</scope>
</reference>